<dbReference type="InterPro" id="IPR036249">
    <property type="entry name" value="Thioredoxin-like_sf"/>
</dbReference>
<dbReference type="PROSITE" id="PS50405">
    <property type="entry name" value="GST_CTER"/>
    <property type="match status" value="1"/>
</dbReference>
<dbReference type="InterPro" id="IPR036282">
    <property type="entry name" value="Glutathione-S-Trfase_C_sf"/>
</dbReference>
<dbReference type="InterPro" id="IPR004045">
    <property type="entry name" value="Glutathione_S-Trfase_N"/>
</dbReference>
<feature type="domain" description="GST N-terminal" evidence="1">
    <location>
        <begin position="1"/>
        <end position="80"/>
    </location>
</feature>
<dbReference type="Proteomes" id="UP000218418">
    <property type="component" value="Chromosome"/>
</dbReference>
<dbReference type="SFLD" id="SFLDG00358">
    <property type="entry name" value="Main_(cytGST)"/>
    <property type="match status" value="1"/>
</dbReference>
<reference evidence="3 4" key="1">
    <citation type="submission" date="2017-06" db="EMBL/GenBank/DDBJ databases">
        <title>Genome sequencing of cyanobaciteial culture collection at National Institute for Environmental Studies (NIES).</title>
        <authorList>
            <person name="Hirose Y."/>
            <person name="Shimura Y."/>
            <person name="Fujisawa T."/>
            <person name="Nakamura Y."/>
            <person name="Kawachi M."/>
        </authorList>
    </citation>
    <scope>NUCLEOTIDE SEQUENCE [LARGE SCALE GENOMIC DNA]</scope>
    <source>
        <strain evidence="3 4">NIES-267</strain>
    </source>
</reference>
<dbReference type="PANTHER" id="PTHR43968:SF6">
    <property type="entry name" value="GLUTATHIONE S-TRANSFERASE OMEGA"/>
    <property type="match status" value="1"/>
</dbReference>
<dbReference type="CDD" id="cd00570">
    <property type="entry name" value="GST_N_family"/>
    <property type="match status" value="1"/>
</dbReference>
<dbReference type="GO" id="GO:0016740">
    <property type="term" value="F:transferase activity"/>
    <property type="evidence" value="ECO:0007669"/>
    <property type="project" value="UniProtKB-KW"/>
</dbReference>
<dbReference type="Pfam" id="PF13417">
    <property type="entry name" value="GST_N_3"/>
    <property type="match status" value="1"/>
</dbReference>
<dbReference type="GO" id="GO:0005737">
    <property type="term" value="C:cytoplasm"/>
    <property type="evidence" value="ECO:0007669"/>
    <property type="project" value="TreeGrafter"/>
</dbReference>
<dbReference type="OrthoDB" id="9782992at2"/>
<dbReference type="AlphaFoldDB" id="A0A1Z4LJA9"/>
<evidence type="ECO:0000313" key="3">
    <source>
        <dbReference type="EMBL" id="BAY81284.1"/>
    </source>
</evidence>
<evidence type="ECO:0000259" key="2">
    <source>
        <dbReference type="PROSITE" id="PS50405"/>
    </source>
</evidence>
<dbReference type="Gene3D" id="1.20.1050.10">
    <property type="match status" value="1"/>
</dbReference>
<organism evidence="3 4">
    <name type="scientific">Calothrix parasitica NIES-267</name>
    <dbReference type="NCBI Taxonomy" id="1973488"/>
    <lineage>
        <taxon>Bacteria</taxon>
        <taxon>Bacillati</taxon>
        <taxon>Cyanobacteriota</taxon>
        <taxon>Cyanophyceae</taxon>
        <taxon>Nostocales</taxon>
        <taxon>Calotrichaceae</taxon>
        <taxon>Calothrix</taxon>
    </lineage>
</organism>
<evidence type="ECO:0000313" key="4">
    <source>
        <dbReference type="Proteomes" id="UP000218418"/>
    </source>
</evidence>
<proteinExistence type="predicted"/>
<feature type="domain" description="GST C-terminal" evidence="2">
    <location>
        <begin position="89"/>
        <end position="208"/>
    </location>
</feature>
<dbReference type="CDD" id="cd00299">
    <property type="entry name" value="GST_C_family"/>
    <property type="match status" value="1"/>
</dbReference>
<dbReference type="Gene3D" id="3.40.30.10">
    <property type="entry name" value="Glutaredoxin"/>
    <property type="match status" value="1"/>
</dbReference>
<dbReference type="SUPFAM" id="SSF52833">
    <property type="entry name" value="Thioredoxin-like"/>
    <property type="match status" value="1"/>
</dbReference>
<protein>
    <submittedName>
        <fullName evidence="3">Glutathione S-transferase domain-containing protein</fullName>
    </submittedName>
</protein>
<gene>
    <name evidence="3" type="ORF">NIES267_07600</name>
</gene>
<evidence type="ECO:0000259" key="1">
    <source>
        <dbReference type="PROSITE" id="PS50404"/>
    </source>
</evidence>
<name>A0A1Z4LJA9_9CYAN</name>
<sequence length="218" mass="25265">MKLYYAPASSYSQRVLIALYEKELDFTPIEVNLFDAESRNQYLQINRFGKIPTLITDDGEVLLEASIQIEYLDSYQQDIPLIPKDFKVNLEMRMLERIIDVYINGGREALFKDSQLPPVERGKKEVVKAKRLLEEACNLLDEKLANRTWLVGDAFTLADCSAAPTLSYLRIVYDYQHLQNLTAYFERLSKKPSVEKVFASGREQMKQMLSTLKYPVEF</sequence>
<dbReference type="SUPFAM" id="SSF47616">
    <property type="entry name" value="GST C-terminal domain-like"/>
    <property type="match status" value="1"/>
</dbReference>
<accession>A0A1Z4LJA9</accession>
<dbReference type="InterPro" id="IPR004046">
    <property type="entry name" value="GST_C"/>
</dbReference>
<dbReference type="PANTHER" id="PTHR43968">
    <property type="match status" value="1"/>
</dbReference>
<dbReference type="EMBL" id="AP018227">
    <property type="protein sequence ID" value="BAY81284.1"/>
    <property type="molecule type" value="Genomic_DNA"/>
</dbReference>
<dbReference type="InterPro" id="IPR050983">
    <property type="entry name" value="GST_Omega/HSP26"/>
</dbReference>
<dbReference type="SFLD" id="SFLDS00019">
    <property type="entry name" value="Glutathione_Transferase_(cytos"/>
    <property type="match status" value="1"/>
</dbReference>
<keyword evidence="3" id="KW-0808">Transferase</keyword>
<dbReference type="Pfam" id="PF00043">
    <property type="entry name" value="GST_C"/>
    <property type="match status" value="1"/>
</dbReference>
<dbReference type="InterPro" id="IPR040079">
    <property type="entry name" value="Glutathione_S-Trfase"/>
</dbReference>
<dbReference type="InterPro" id="IPR010987">
    <property type="entry name" value="Glutathione-S-Trfase_C-like"/>
</dbReference>
<keyword evidence="4" id="KW-1185">Reference proteome</keyword>
<dbReference type="PROSITE" id="PS50404">
    <property type="entry name" value="GST_NTER"/>
    <property type="match status" value="1"/>
</dbReference>